<dbReference type="Gene3D" id="3.40.50.12780">
    <property type="entry name" value="N-terminal domain of ligase-like"/>
    <property type="match status" value="1"/>
</dbReference>
<keyword evidence="5" id="KW-0521">NADP</keyword>
<dbReference type="SUPFAM" id="SSF56801">
    <property type="entry name" value="Acetyl-CoA synthetase-like"/>
    <property type="match status" value="1"/>
</dbReference>
<dbReference type="PANTHER" id="PTHR43845">
    <property type="entry name" value="BLR5969 PROTEIN"/>
    <property type="match status" value="1"/>
</dbReference>
<dbReference type="Gene3D" id="3.40.605.10">
    <property type="entry name" value="Aldehyde Dehydrogenase, Chain A, domain 1"/>
    <property type="match status" value="1"/>
</dbReference>
<evidence type="ECO:0000313" key="10">
    <source>
        <dbReference type="Proteomes" id="UP001056635"/>
    </source>
</evidence>
<evidence type="ECO:0000256" key="8">
    <source>
        <dbReference type="ARBA" id="ARBA00049412"/>
    </source>
</evidence>
<keyword evidence="10" id="KW-1185">Reference proteome</keyword>
<sequence>MYLIQGKTYANLTPEQTIALLNKRLDNPQDYACHAEAVIACAETFIQRLQESAFIPQLDASLRQEIITFCQPTALRNKLERELGDNPFSLRRIDYHLPHFESWRALGVVVHITPANAPLLPFFALLESLLVGNVNWLRPSSSDRGLTAQLLQAFLKGDDRGELANFIAVLPVSAEQLPQLIALADGVSAWGSDTALTAIRQMLPNGCRWITWGHKISFAYLVPDALDDAIFDAAVDEVCRFDQQACSSPQLIFIDSDDPAILQTTGQRLAQAFERRHPQWPALTPSEREAADITSYTAFTRLDRAFATAENSLWIGNGWRIIWQHETAIEPSPLFRTVLLRPLPRQQLLQALRPWRAQLQTCGLATTPQDMAPLSQLIISAGVNRITPVQNMHDGYAGEPHDGVYALSRLAKRVSVTLAVDMLPRQATLDLLPAAPAIPENTPIMGKQQFLRDSLQPCAQLFFRSGGSSGDPKLAGFTWRDYHRQMQAAADGLFAAGLDPACDKVMNLMYAGNLYGGLLSFFTLLDKLKATNYPMGGPDDGNYGEVARLIVQQGIDTLIGMPATIYQLFQREADTLRAYGGVKKLLLGGEHIGTELRAYLQRFGVTTIRSAIYGSVDAGPLGYACHASPDGIFHLMSDIQWLEIVDLDRDEAVSDGETGRLLFTSKARDGQKIMRYDIGDTGRWVKGICACGNASPRFELLERHGNLVRIGTMFIQPQRLASLAQVPVQLILEYAPGGGDRIRLLADGDAGEVRHRVITDGELVLALKTALLEFEVISQPFALFERHAQSGKTPLFIDKRLQAGK</sequence>
<keyword evidence="6" id="KW-0560">Oxidoreductase</keyword>
<proteinExistence type="inferred from homology"/>
<dbReference type="Gene3D" id="3.40.309.10">
    <property type="entry name" value="Aldehyde Dehydrogenase, Chain A, domain 2"/>
    <property type="match status" value="1"/>
</dbReference>
<dbReference type="InterPro" id="IPR042099">
    <property type="entry name" value="ANL_N_sf"/>
</dbReference>
<comment type="pathway">
    <text evidence="2">Lipid metabolism; fatty acid reduction for biolumincescence.</text>
</comment>
<evidence type="ECO:0000256" key="6">
    <source>
        <dbReference type="ARBA" id="ARBA00023002"/>
    </source>
</evidence>
<reference evidence="9" key="1">
    <citation type="submission" date="2021-09" db="EMBL/GenBank/DDBJ databases">
        <title>First case of bloodstream infection caused by Mixta hanseatica sp. nov., a member of the Erwiniaceae family.</title>
        <authorList>
            <person name="Both A."/>
            <person name="Huang J."/>
            <person name="Wenzel P."/>
            <person name="Aepfelbacher M."/>
            <person name="Rohde H."/>
            <person name="Christner M."/>
            <person name="Hentschke M."/>
        </authorList>
    </citation>
    <scope>NUCLEOTIDE SEQUENCE</scope>
    <source>
        <strain evidence="9">X22927</strain>
    </source>
</reference>
<comment type="similarity">
    <text evidence="3">Belongs to the LuxC family.</text>
</comment>
<evidence type="ECO:0000256" key="4">
    <source>
        <dbReference type="ARBA" id="ARBA00013020"/>
    </source>
</evidence>
<keyword evidence="7" id="KW-0455">Luminescence</keyword>
<evidence type="ECO:0000313" key="9">
    <source>
        <dbReference type="EMBL" id="UQY43110.1"/>
    </source>
</evidence>
<evidence type="ECO:0000256" key="2">
    <source>
        <dbReference type="ARBA" id="ARBA00004908"/>
    </source>
</evidence>
<evidence type="ECO:0000256" key="1">
    <source>
        <dbReference type="ARBA" id="ARBA00003277"/>
    </source>
</evidence>
<dbReference type="InterPro" id="IPR008670">
    <property type="entry name" value="CoA_reduct_LuxC"/>
</dbReference>
<dbReference type="SUPFAM" id="SSF53720">
    <property type="entry name" value="ALDH-like"/>
    <property type="match status" value="1"/>
</dbReference>
<comment type="catalytic activity">
    <reaction evidence="8">
        <text>a long-chain fatty aldehyde + NADP(+) + CoA = a long-chain fatty acyl-CoA + NADPH + H(+)</text>
        <dbReference type="Rhea" id="RHEA:15437"/>
        <dbReference type="ChEBI" id="CHEBI:15378"/>
        <dbReference type="ChEBI" id="CHEBI:17176"/>
        <dbReference type="ChEBI" id="CHEBI:57287"/>
        <dbReference type="ChEBI" id="CHEBI:57783"/>
        <dbReference type="ChEBI" id="CHEBI:58349"/>
        <dbReference type="ChEBI" id="CHEBI:83139"/>
        <dbReference type="EC" id="1.2.1.50"/>
    </reaction>
</comment>
<dbReference type="Proteomes" id="UP001056635">
    <property type="component" value="Chromosome"/>
</dbReference>
<evidence type="ECO:0000256" key="7">
    <source>
        <dbReference type="ARBA" id="ARBA00023223"/>
    </source>
</evidence>
<dbReference type="RefSeq" id="WP_249891803.1">
    <property type="nucleotide sequence ID" value="NZ_CP082904.1"/>
</dbReference>
<evidence type="ECO:0000256" key="3">
    <source>
        <dbReference type="ARBA" id="ARBA00010915"/>
    </source>
</evidence>
<comment type="function">
    <text evidence="1">LuxC is the fatty acid reductase enzyme responsible for synthesis of the aldehyde substrate for the luminescent reaction catalyzed by luciferase.</text>
</comment>
<evidence type="ECO:0000256" key="5">
    <source>
        <dbReference type="ARBA" id="ARBA00022857"/>
    </source>
</evidence>
<gene>
    <name evidence="9" type="ORF">K6958_14560</name>
</gene>
<organism evidence="9 10">
    <name type="scientific">Mixta hanseatica</name>
    <dbReference type="NCBI Taxonomy" id="2872648"/>
    <lineage>
        <taxon>Bacteria</taxon>
        <taxon>Pseudomonadati</taxon>
        <taxon>Pseudomonadota</taxon>
        <taxon>Gammaproteobacteria</taxon>
        <taxon>Enterobacterales</taxon>
        <taxon>Erwiniaceae</taxon>
        <taxon>Mixta</taxon>
    </lineage>
</organism>
<name>A0ABY4R4U4_9GAMM</name>
<accession>A0ABY4R4U4</accession>
<dbReference type="Pfam" id="PF05893">
    <property type="entry name" value="LuxC"/>
    <property type="match status" value="1"/>
</dbReference>
<dbReference type="PANTHER" id="PTHR43845:SF1">
    <property type="entry name" value="BLR5969 PROTEIN"/>
    <property type="match status" value="1"/>
</dbReference>
<dbReference type="CDD" id="cd07080">
    <property type="entry name" value="ALDH_Acyl-CoA-Red_LuxC"/>
    <property type="match status" value="1"/>
</dbReference>
<dbReference type="EMBL" id="CP082904">
    <property type="protein sequence ID" value="UQY43110.1"/>
    <property type="molecule type" value="Genomic_DNA"/>
</dbReference>
<protein>
    <recommendedName>
        <fullName evidence="4">long-chain-fatty-acyl-CoA reductase</fullName>
        <ecNumber evidence="4">1.2.1.50</ecNumber>
    </recommendedName>
</protein>
<dbReference type="InterPro" id="IPR016163">
    <property type="entry name" value="Ald_DH_C"/>
</dbReference>
<dbReference type="InterPro" id="IPR016162">
    <property type="entry name" value="Ald_DH_N"/>
</dbReference>
<dbReference type="EC" id="1.2.1.50" evidence="4"/>
<dbReference type="InterPro" id="IPR016161">
    <property type="entry name" value="Ald_DH/histidinol_DH"/>
</dbReference>